<proteinExistence type="predicted"/>
<organism evidence="1">
    <name type="scientific">Klebsiella pneumoniae</name>
    <dbReference type="NCBI Taxonomy" id="573"/>
    <lineage>
        <taxon>Bacteria</taxon>
        <taxon>Pseudomonadati</taxon>
        <taxon>Pseudomonadota</taxon>
        <taxon>Gammaproteobacteria</taxon>
        <taxon>Enterobacterales</taxon>
        <taxon>Enterobacteriaceae</taxon>
        <taxon>Klebsiella/Raoultella group</taxon>
        <taxon>Klebsiella</taxon>
        <taxon>Klebsiella pneumoniae complex</taxon>
    </lineage>
</organism>
<dbReference type="AlphaFoldDB" id="A0A486S8B0"/>
<protein>
    <submittedName>
        <fullName evidence="1">Uncharacterized protein</fullName>
    </submittedName>
</protein>
<gene>
    <name evidence="1" type="ORF">SAMEA4873656_02694</name>
</gene>
<reference evidence="1" key="1">
    <citation type="submission" date="2019-03" db="EMBL/GenBank/DDBJ databases">
        <authorList>
            <consortium name="Pathogen Informatics"/>
        </authorList>
    </citation>
    <scope>NUCLEOTIDE SEQUENCE</scope>
    <source>
        <strain evidence="1">5012STDY7626466</strain>
    </source>
</reference>
<dbReference type="EMBL" id="CAAHCZ010000004">
    <property type="protein sequence ID" value="VGM10379.1"/>
    <property type="molecule type" value="Genomic_DNA"/>
</dbReference>
<accession>A0A486S8B0</accession>
<evidence type="ECO:0000313" key="1">
    <source>
        <dbReference type="EMBL" id="VGM10379.1"/>
    </source>
</evidence>
<name>A0A486S8B0_KLEPN</name>
<sequence length="248" mass="28663">MSTEDSNDFNELFPTDFCISAVAELNSWTPVQAIASAARIIENRCIENDDPQSLLIMPIDERLHFERVFFEVLVWLIKGYEPPKYKVDFSKVLDSEIKDETIEKIKNIRFNPKIVSQSRQENNGDIKKYFLIQDKAEVIELISFPLRALMDVFFMGFDSAWSGYQIRKDSHQKTGSYPTIYHTPYADSRLFSVIQALCFFSLGMEVTVNYGRGKMQIVNDYRSVNVQARPPFNKELISLALQLSRGMK</sequence>